<evidence type="ECO:0000256" key="1">
    <source>
        <dbReference type="ARBA" id="ARBA00004123"/>
    </source>
</evidence>
<dbReference type="SUPFAM" id="SSF101941">
    <property type="entry name" value="NAC domain"/>
    <property type="match status" value="1"/>
</dbReference>
<dbReference type="InterPro" id="IPR003441">
    <property type="entry name" value="NAC-dom"/>
</dbReference>
<evidence type="ECO:0000256" key="2">
    <source>
        <dbReference type="ARBA" id="ARBA00023015"/>
    </source>
</evidence>
<dbReference type="PANTHER" id="PTHR31744:SF210">
    <property type="entry name" value="NAC DOMAIN-CONTAINING PROTEIN 86-LIKE"/>
    <property type="match status" value="1"/>
</dbReference>
<evidence type="ECO:0000256" key="3">
    <source>
        <dbReference type="ARBA" id="ARBA00023125"/>
    </source>
</evidence>
<comment type="caution">
    <text evidence="7">The sequence shown here is derived from an EMBL/GenBank/DDBJ whole genome shotgun (WGS) entry which is preliminary data.</text>
</comment>
<evidence type="ECO:0000313" key="7">
    <source>
        <dbReference type="EMBL" id="KAK7818000.1"/>
    </source>
</evidence>
<dbReference type="Proteomes" id="UP000237347">
    <property type="component" value="Unassembled WGS sequence"/>
</dbReference>
<dbReference type="PANTHER" id="PTHR31744">
    <property type="entry name" value="PROTEIN CUP-SHAPED COTYLEDON 2-RELATED"/>
    <property type="match status" value="1"/>
</dbReference>
<keyword evidence="3" id="KW-0238">DNA-binding</keyword>
<evidence type="ECO:0000256" key="5">
    <source>
        <dbReference type="ARBA" id="ARBA00023242"/>
    </source>
</evidence>
<accession>A0AAW0IT80</accession>
<comment type="subcellular location">
    <subcellularLocation>
        <location evidence="1">Nucleus</location>
    </subcellularLocation>
</comment>
<keyword evidence="2" id="KW-0805">Transcription regulation</keyword>
<keyword evidence="5" id="KW-0539">Nucleus</keyword>
<dbReference type="FunFam" id="2.170.150.80:FF:000002">
    <property type="entry name" value="Nac domain-containing protein 86"/>
    <property type="match status" value="1"/>
</dbReference>
<name>A0AAW0IT80_QUESU</name>
<dbReference type="GO" id="GO:0005634">
    <property type="term" value="C:nucleus"/>
    <property type="evidence" value="ECO:0007669"/>
    <property type="project" value="UniProtKB-SubCell"/>
</dbReference>
<evidence type="ECO:0000259" key="6">
    <source>
        <dbReference type="PROSITE" id="PS51005"/>
    </source>
</evidence>
<feature type="domain" description="NAC" evidence="6">
    <location>
        <begin position="61"/>
        <end position="209"/>
    </location>
</feature>
<protein>
    <submittedName>
        <fullName evidence="7">Nac domain containing protein 50</fullName>
    </submittedName>
</protein>
<dbReference type="GO" id="GO:0006355">
    <property type="term" value="P:regulation of DNA-templated transcription"/>
    <property type="evidence" value="ECO:0007669"/>
    <property type="project" value="InterPro"/>
</dbReference>
<organism evidence="7 8">
    <name type="scientific">Quercus suber</name>
    <name type="common">Cork oak</name>
    <dbReference type="NCBI Taxonomy" id="58331"/>
    <lineage>
        <taxon>Eukaryota</taxon>
        <taxon>Viridiplantae</taxon>
        <taxon>Streptophyta</taxon>
        <taxon>Embryophyta</taxon>
        <taxon>Tracheophyta</taxon>
        <taxon>Spermatophyta</taxon>
        <taxon>Magnoliopsida</taxon>
        <taxon>eudicotyledons</taxon>
        <taxon>Gunneridae</taxon>
        <taxon>Pentapetalae</taxon>
        <taxon>rosids</taxon>
        <taxon>fabids</taxon>
        <taxon>Fagales</taxon>
        <taxon>Fagaceae</taxon>
        <taxon>Quercus</taxon>
    </lineage>
</organism>
<dbReference type="EMBL" id="PKMF04000848">
    <property type="protein sequence ID" value="KAK7818000.1"/>
    <property type="molecule type" value="Genomic_DNA"/>
</dbReference>
<evidence type="ECO:0000313" key="8">
    <source>
        <dbReference type="Proteomes" id="UP000237347"/>
    </source>
</evidence>
<sequence length="209" mass="24028">MKFPNLTTKIQKYHCLAIEGTHRSFLKRHSKPTLIFSTYIPPSFQTNPSNPKKKKNPPTALAPGFRFHPTDEELVIYYLKRKVCGKPFRINAISEVDIYKSEPWDLADKSGLKTRDQEWYFFSALDKKYGNGARMNRATNKGYWKATGNDRPVHHDSRTAGLKKTLVFHSGRAPDGLRTNWVMHEYRLVDEELEKARAGATMQVRAVAS</sequence>
<reference evidence="7 8" key="1">
    <citation type="journal article" date="2018" name="Sci. Data">
        <title>The draft genome sequence of cork oak.</title>
        <authorList>
            <person name="Ramos A.M."/>
            <person name="Usie A."/>
            <person name="Barbosa P."/>
            <person name="Barros P.M."/>
            <person name="Capote T."/>
            <person name="Chaves I."/>
            <person name="Simoes F."/>
            <person name="Abreu I."/>
            <person name="Carrasquinho I."/>
            <person name="Faro C."/>
            <person name="Guimaraes J.B."/>
            <person name="Mendonca D."/>
            <person name="Nobrega F."/>
            <person name="Rodrigues L."/>
            <person name="Saibo N.J.M."/>
            <person name="Varela M.C."/>
            <person name="Egas C."/>
            <person name="Matos J."/>
            <person name="Miguel C.M."/>
            <person name="Oliveira M.M."/>
            <person name="Ricardo C.P."/>
            <person name="Goncalves S."/>
        </authorList>
    </citation>
    <scope>NUCLEOTIDE SEQUENCE [LARGE SCALE GENOMIC DNA]</scope>
    <source>
        <strain evidence="8">cv. HL8</strain>
    </source>
</reference>
<evidence type="ECO:0000256" key="4">
    <source>
        <dbReference type="ARBA" id="ARBA00023163"/>
    </source>
</evidence>
<dbReference type="AlphaFoldDB" id="A0AAW0IT80"/>
<keyword evidence="4" id="KW-0804">Transcription</keyword>
<dbReference type="GO" id="GO:0003677">
    <property type="term" value="F:DNA binding"/>
    <property type="evidence" value="ECO:0007669"/>
    <property type="project" value="UniProtKB-KW"/>
</dbReference>
<keyword evidence="8" id="KW-1185">Reference proteome</keyword>
<proteinExistence type="predicted"/>
<dbReference type="InterPro" id="IPR036093">
    <property type="entry name" value="NAC_dom_sf"/>
</dbReference>
<gene>
    <name evidence="7" type="primary">NAC050_0</name>
    <name evidence="7" type="ORF">CFP56_041865</name>
</gene>
<dbReference type="Pfam" id="PF02365">
    <property type="entry name" value="NAM"/>
    <property type="match status" value="1"/>
</dbReference>
<dbReference type="Gene3D" id="2.170.150.80">
    <property type="entry name" value="NAC domain"/>
    <property type="match status" value="1"/>
</dbReference>
<dbReference type="PROSITE" id="PS51005">
    <property type="entry name" value="NAC"/>
    <property type="match status" value="1"/>
</dbReference>